<evidence type="ECO:0000313" key="1">
    <source>
        <dbReference type="EMBL" id="KRN28725.1"/>
    </source>
</evidence>
<dbReference type="SUPFAM" id="SSF52540">
    <property type="entry name" value="P-loop containing nucleoside triphosphate hydrolases"/>
    <property type="match status" value="1"/>
</dbReference>
<evidence type="ECO:0000313" key="3">
    <source>
        <dbReference type="Proteomes" id="UP000051645"/>
    </source>
</evidence>
<gene>
    <name evidence="1" type="ORF">IV38_GL000929</name>
    <name evidence="2" type="ORF">IV40_GL000924</name>
</gene>
<comment type="caution">
    <text evidence="2">The sequence shown here is derived from an EMBL/GenBank/DDBJ whole genome shotgun (WGS) entry which is preliminary data.</text>
</comment>
<sequence length="768" mass="88902">MNEADFEALYAQLIQNGLNGNLLTLDAPTGSGKTHQAINFICRQVSENREARFYFVSDQKKNLNTAQFHHVWCSLLEAGASDNFYQRFAIVRSLTDSIQQILQSVKRHEMPAGLFAGRVPEMIELLDQQFKIYQSIQETDSDASAWNELKKAEYRVRQALAERLAQLVGASMPLDAETQEKIRVYVRTEYTPEANWMNQYYPTVDLAHRQVYIMTTDKFIRSYTDFFEHDSRMFQLADFLQNALVIIDEFDATKQRLWTKAIEDALKIKADLLSLFKTIHQGMEQVDQLPSPIQRLFVNSTKFNQLKQQANDLQERYRLDRLYKTTVAHHEEQSFLIHTPQTNLISNNQSWHSHFNAKTNSVEIGPQPENELHFYSMLNQLAAFIRRFTLLIRNVGSVYQSEHNQTLKPDEIAMDSWEACHSVYDALGLGSNQIDVLLNLGLDLYHPKTKQQSAQVPDSYRRFQKWGLSFFYFSNAERHDLRTDINAAFFSVTPERYLLSILNKANVLGLSATATFPTVLDNYDLDYLKEQLGNHFIKDGCQYLTPETLNHFNLKQRYQEHGVQINVDLAAIEPTILGMLQIHFPAQYQQMDPDKITQLDERLQETVQLIHGRKKGMYFKQRYVALFDSFVRFLVNPELTSYLGLQSLLPRSEKPEMDLDLVQDTFAGLADLLQITPQKRPHLKVIQAQSQEKISEQLKKVRTLLSKGTRVYLLSAYQTIGVGQNLQHPMSDFERSHVINIAENRHSDDQRQEQVDLAGMYLGEVTHY</sequence>
<dbReference type="InterPro" id="IPR027417">
    <property type="entry name" value="P-loop_NTPase"/>
</dbReference>
<dbReference type="Proteomes" id="UP000051645">
    <property type="component" value="Unassembled WGS sequence"/>
</dbReference>
<evidence type="ECO:0000313" key="4">
    <source>
        <dbReference type="Proteomes" id="UP000051751"/>
    </source>
</evidence>
<organism evidence="2 3">
    <name type="scientific">Lactobacillus selangorensis</name>
    <dbReference type="NCBI Taxonomy" id="81857"/>
    <lineage>
        <taxon>Bacteria</taxon>
        <taxon>Bacillati</taxon>
        <taxon>Bacillota</taxon>
        <taxon>Bacilli</taxon>
        <taxon>Lactobacillales</taxon>
        <taxon>Lactobacillaceae</taxon>
        <taxon>Lactobacillus</taxon>
    </lineage>
</organism>
<dbReference type="AlphaFoldDB" id="A0A0R2FWY3"/>
<proteinExistence type="predicted"/>
<dbReference type="EMBL" id="JQAZ01000002">
    <property type="protein sequence ID" value="KRN32865.1"/>
    <property type="molecule type" value="Genomic_DNA"/>
</dbReference>
<keyword evidence="3" id="KW-1185">Reference proteome</keyword>
<name>A0A0R2FWY3_9LACO</name>
<dbReference type="Gene3D" id="3.40.50.300">
    <property type="entry name" value="P-loop containing nucleotide triphosphate hydrolases"/>
    <property type="match status" value="1"/>
</dbReference>
<accession>A0A0R2FWY3</accession>
<dbReference type="RefSeq" id="WP_057769104.1">
    <property type="nucleotide sequence ID" value="NZ_JQAT01000002.1"/>
</dbReference>
<dbReference type="EMBL" id="JQAT01000002">
    <property type="protein sequence ID" value="KRN28725.1"/>
    <property type="molecule type" value="Genomic_DNA"/>
</dbReference>
<dbReference type="OrthoDB" id="6372157at2"/>
<dbReference type="STRING" id="81857.IV38_GL000929"/>
<reference evidence="3 4" key="1">
    <citation type="journal article" date="2015" name="Genome Announc.">
        <title>Expanding the biotechnology potential of lactobacilli through comparative genomics of 213 strains and associated genera.</title>
        <authorList>
            <person name="Sun Z."/>
            <person name="Harris H.M."/>
            <person name="McCann A."/>
            <person name="Guo C."/>
            <person name="Argimon S."/>
            <person name="Zhang W."/>
            <person name="Yang X."/>
            <person name="Jeffery I.B."/>
            <person name="Cooney J.C."/>
            <person name="Kagawa T.F."/>
            <person name="Liu W."/>
            <person name="Song Y."/>
            <person name="Salvetti E."/>
            <person name="Wrobel A."/>
            <person name="Rasinkangas P."/>
            <person name="Parkhill J."/>
            <person name="Rea M.C."/>
            <person name="O'Sullivan O."/>
            <person name="Ritari J."/>
            <person name="Douillard F.P."/>
            <person name="Paul Ross R."/>
            <person name="Yang R."/>
            <person name="Briner A.E."/>
            <person name="Felis G.E."/>
            <person name="de Vos W.M."/>
            <person name="Barrangou R."/>
            <person name="Klaenhammer T.R."/>
            <person name="Caufield P.W."/>
            <person name="Cui Y."/>
            <person name="Zhang H."/>
            <person name="O'Toole P.W."/>
        </authorList>
    </citation>
    <scope>NUCLEOTIDE SEQUENCE [LARGE SCALE GENOMIC DNA]</scope>
    <source>
        <strain evidence="1 4">ATCC BAA-66</strain>
        <strain evidence="2 3">DSM 13344</strain>
    </source>
</reference>
<evidence type="ECO:0008006" key="5">
    <source>
        <dbReference type="Google" id="ProtNLM"/>
    </source>
</evidence>
<dbReference type="Proteomes" id="UP000051751">
    <property type="component" value="Unassembled WGS sequence"/>
</dbReference>
<protein>
    <recommendedName>
        <fullName evidence="5">Helicase ATP-binding domain-containing protein</fullName>
    </recommendedName>
</protein>
<dbReference type="PATRIC" id="fig|81857.3.peg.933"/>
<evidence type="ECO:0000313" key="2">
    <source>
        <dbReference type="EMBL" id="KRN32865.1"/>
    </source>
</evidence>